<feature type="region of interest" description="Disordered" evidence="1">
    <location>
        <begin position="102"/>
        <end position="124"/>
    </location>
</feature>
<reference evidence="2" key="1">
    <citation type="journal article" date="2021" name="Proc. Natl. Acad. Sci. U.S.A.">
        <title>A Catalog of Tens of Thousands of Viruses from Human Metagenomes Reveals Hidden Associations with Chronic Diseases.</title>
        <authorList>
            <person name="Tisza M.J."/>
            <person name="Buck C.B."/>
        </authorList>
    </citation>
    <scope>NUCLEOTIDE SEQUENCE</scope>
    <source>
        <strain evidence="2">CtDAq1</strain>
    </source>
</reference>
<protein>
    <submittedName>
        <fullName evidence="2">DNA primase</fullName>
    </submittedName>
</protein>
<accession>A0A8S5QUA4</accession>
<sequence length="343" mass="39815">MILTARPDDLNSLYRIVSEFQIISYYLGITELPCIINAPYRPDRKPSLSIFQGMDGHIRFKDQARGDSGRVLDLLSLMWACTAQEAFRRLCRDLSDIRRVPDKKKLSGPVSGKQGSSLPHQGSDVRVKTRDWRPYDYEFWEKQGVDKWFLDISNTYPISTIFFIREGKTTSMPADKYAYVYVEFKDGNPTIKIYQPFSDHLKWISKHDRSVWDLWTLLPERGNHLVITSSRKDAMCVWCCTGTPSTSLQGEGYVPKPHVISSLKQRFENIHVLFDNDFNKEINYGRMYSEKLCDEYNLHQIEIPSLYKSKDPSDLTKNHGRKLATRVLRDMIGLPQDPDDIPF</sequence>
<proteinExistence type="predicted"/>
<dbReference type="CDD" id="cd01029">
    <property type="entry name" value="TOPRIM_primases"/>
    <property type="match status" value="1"/>
</dbReference>
<evidence type="ECO:0000313" key="2">
    <source>
        <dbReference type="EMBL" id="DAE22411.1"/>
    </source>
</evidence>
<organism evidence="2">
    <name type="scientific">CrAss-like virus sp. ctDAq1</name>
    <dbReference type="NCBI Taxonomy" id="2826822"/>
    <lineage>
        <taxon>Viruses</taxon>
        <taxon>Duplodnaviria</taxon>
        <taxon>Heunggongvirae</taxon>
        <taxon>Uroviricota</taxon>
        <taxon>Caudoviricetes</taxon>
        <taxon>Crassvirales</taxon>
    </lineage>
</organism>
<evidence type="ECO:0000256" key="1">
    <source>
        <dbReference type="SAM" id="MobiDB-lite"/>
    </source>
</evidence>
<dbReference type="EMBL" id="BK015733">
    <property type="protein sequence ID" value="DAE22411.1"/>
    <property type="molecule type" value="Genomic_DNA"/>
</dbReference>
<name>A0A8S5QUA4_9CAUD</name>
<dbReference type="InterPro" id="IPR034154">
    <property type="entry name" value="TOPRIM_DnaG/twinkle"/>
</dbReference>
<dbReference type="Gene3D" id="3.40.1360.10">
    <property type="match status" value="1"/>
</dbReference>